<protein>
    <submittedName>
        <fullName evidence="1">Uncharacterized protein</fullName>
    </submittedName>
</protein>
<keyword evidence="2" id="KW-1185">Reference proteome</keyword>
<name>A0A316GA89_9RHOB</name>
<evidence type="ECO:0000313" key="1">
    <source>
        <dbReference type="EMBL" id="PWK57824.1"/>
    </source>
</evidence>
<evidence type="ECO:0000313" key="2">
    <source>
        <dbReference type="Proteomes" id="UP000245390"/>
    </source>
</evidence>
<sequence>MSRRPDLRFRKPELHHPYGLTPFRESFLRAVREAALFLW</sequence>
<dbReference type="AlphaFoldDB" id="A0A316GA89"/>
<gene>
    <name evidence="1" type="ORF">C8D95_102473</name>
</gene>
<accession>A0A316GA89</accession>
<comment type="caution">
    <text evidence="1">The sequence shown here is derived from an EMBL/GenBank/DDBJ whole genome shotgun (WGS) entry which is preliminary data.</text>
</comment>
<dbReference type="EMBL" id="QGGV01000002">
    <property type="protein sequence ID" value="PWK57824.1"/>
    <property type="molecule type" value="Genomic_DNA"/>
</dbReference>
<reference evidence="1 2" key="1">
    <citation type="submission" date="2018-05" db="EMBL/GenBank/DDBJ databases">
        <title>Genomic Encyclopedia of Type Strains, Phase IV (KMG-IV): sequencing the most valuable type-strain genomes for metagenomic binning, comparative biology and taxonomic classification.</title>
        <authorList>
            <person name="Goeker M."/>
        </authorList>
    </citation>
    <scope>NUCLEOTIDE SEQUENCE [LARGE SCALE GENOMIC DNA]</scope>
    <source>
        <strain evidence="1 2">DSM 103371</strain>
    </source>
</reference>
<organism evidence="1 2">
    <name type="scientific">Silicimonas algicola</name>
    <dbReference type="NCBI Taxonomy" id="1826607"/>
    <lineage>
        <taxon>Bacteria</taxon>
        <taxon>Pseudomonadati</taxon>
        <taxon>Pseudomonadota</taxon>
        <taxon>Alphaproteobacteria</taxon>
        <taxon>Rhodobacterales</taxon>
        <taxon>Paracoccaceae</taxon>
    </lineage>
</organism>
<proteinExistence type="predicted"/>
<dbReference type="Proteomes" id="UP000245390">
    <property type="component" value="Unassembled WGS sequence"/>
</dbReference>